<evidence type="ECO:0000313" key="1">
    <source>
        <dbReference type="EMBL" id="VDL81728.1"/>
    </source>
</evidence>
<reference evidence="1 2" key="2">
    <citation type="submission" date="2018-11" db="EMBL/GenBank/DDBJ databases">
        <authorList>
            <consortium name="Pathogen Informatics"/>
        </authorList>
    </citation>
    <scope>NUCLEOTIDE SEQUENCE [LARGE SCALE GENOMIC DNA]</scope>
</reference>
<evidence type="ECO:0000313" key="2">
    <source>
        <dbReference type="Proteomes" id="UP000271162"/>
    </source>
</evidence>
<gene>
    <name evidence="1" type="ORF">NBR_LOCUS18007</name>
</gene>
<name>A0A0N4YLL2_NIPBR</name>
<protein>
    <submittedName>
        <fullName evidence="3">Reverse transcriptase domain-containing protein</fullName>
    </submittedName>
</protein>
<evidence type="ECO:0000313" key="3">
    <source>
        <dbReference type="WBParaSite" id="NBR_0001800601-mRNA-1"/>
    </source>
</evidence>
<accession>A0A0N4YLL2</accession>
<dbReference type="Proteomes" id="UP000271162">
    <property type="component" value="Unassembled WGS sequence"/>
</dbReference>
<proteinExistence type="predicted"/>
<dbReference type="AlphaFoldDB" id="A0A0N4YLL2"/>
<dbReference type="WBParaSite" id="NBR_0001800601-mRNA-1">
    <property type="protein sequence ID" value="NBR_0001800601-mRNA-1"/>
    <property type="gene ID" value="NBR_0001800601"/>
</dbReference>
<keyword evidence="2" id="KW-1185">Reference proteome</keyword>
<organism evidence="3">
    <name type="scientific">Nippostrongylus brasiliensis</name>
    <name type="common">Rat hookworm</name>
    <dbReference type="NCBI Taxonomy" id="27835"/>
    <lineage>
        <taxon>Eukaryota</taxon>
        <taxon>Metazoa</taxon>
        <taxon>Ecdysozoa</taxon>
        <taxon>Nematoda</taxon>
        <taxon>Chromadorea</taxon>
        <taxon>Rhabditida</taxon>
        <taxon>Rhabditina</taxon>
        <taxon>Rhabditomorpha</taxon>
        <taxon>Strongyloidea</taxon>
        <taxon>Heligmosomidae</taxon>
        <taxon>Nippostrongylus</taxon>
    </lineage>
</organism>
<reference evidence="3" key="1">
    <citation type="submission" date="2017-02" db="UniProtKB">
        <authorList>
            <consortium name="WormBaseParasite"/>
        </authorList>
    </citation>
    <scope>IDENTIFICATION</scope>
</reference>
<sequence>MLADFDHACGKIGLQLNLTKTMFMRNGFVPDAPFSLNGTNIFECSEEKSVNVEEVWDARSKVTLIHCYRDEPHIWNVNTVYRSDAERRQTLSEAWSRIQQRMSAMGYNFEGKFSPPSLWI</sequence>
<dbReference type="EMBL" id="UYSL01023124">
    <property type="protein sequence ID" value="VDL81728.1"/>
    <property type="molecule type" value="Genomic_DNA"/>
</dbReference>